<dbReference type="Pfam" id="PF03485">
    <property type="entry name" value="Arg_tRNA_synt_N"/>
    <property type="match status" value="1"/>
</dbReference>
<comment type="subcellular location">
    <subcellularLocation>
        <location evidence="1 11">Cytoplasm</location>
    </subcellularLocation>
</comment>
<dbReference type="Gene3D" id="1.10.730.10">
    <property type="entry name" value="Isoleucyl-tRNA Synthetase, Domain 1"/>
    <property type="match status" value="1"/>
</dbReference>
<dbReference type="SUPFAM" id="SSF52374">
    <property type="entry name" value="Nucleotidylyl transferase"/>
    <property type="match status" value="1"/>
</dbReference>
<keyword evidence="8 11" id="KW-0648">Protein biosynthesis</keyword>
<dbReference type="InterPro" id="IPR036695">
    <property type="entry name" value="Arg-tRNA-synth_N_sf"/>
</dbReference>
<dbReference type="SUPFAM" id="SSF55190">
    <property type="entry name" value="Arginyl-tRNA synthetase (ArgRS), N-terminal 'additional' domain"/>
    <property type="match status" value="1"/>
</dbReference>
<dbReference type="NCBIfam" id="TIGR00456">
    <property type="entry name" value="argS"/>
    <property type="match status" value="1"/>
</dbReference>
<accession>A0A0U2V1S2</accession>
<dbReference type="Pfam" id="PF00750">
    <property type="entry name" value="tRNA-synt_1d"/>
    <property type="match status" value="1"/>
</dbReference>
<dbReference type="GO" id="GO:0005524">
    <property type="term" value="F:ATP binding"/>
    <property type="evidence" value="ECO:0007669"/>
    <property type="project" value="UniProtKB-UniRule"/>
</dbReference>
<comment type="catalytic activity">
    <reaction evidence="10 11">
        <text>tRNA(Arg) + L-arginine + ATP = L-arginyl-tRNA(Arg) + AMP + diphosphate</text>
        <dbReference type="Rhea" id="RHEA:20301"/>
        <dbReference type="Rhea" id="RHEA-COMP:9658"/>
        <dbReference type="Rhea" id="RHEA-COMP:9673"/>
        <dbReference type="ChEBI" id="CHEBI:30616"/>
        <dbReference type="ChEBI" id="CHEBI:32682"/>
        <dbReference type="ChEBI" id="CHEBI:33019"/>
        <dbReference type="ChEBI" id="CHEBI:78442"/>
        <dbReference type="ChEBI" id="CHEBI:78513"/>
        <dbReference type="ChEBI" id="CHEBI:456215"/>
        <dbReference type="EC" id="6.1.1.19"/>
    </reaction>
</comment>
<evidence type="ECO:0000256" key="9">
    <source>
        <dbReference type="ARBA" id="ARBA00023146"/>
    </source>
</evidence>
<dbReference type="PRINTS" id="PR01038">
    <property type="entry name" value="TRNASYNTHARG"/>
</dbReference>
<dbReference type="PATRIC" id="fig|1315283.4.peg.659"/>
<proteinExistence type="inferred from homology"/>
<dbReference type="EC" id="6.1.1.19" evidence="11"/>
<dbReference type="InterPro" id="IPR014729">
    <property type="entry name" value="Rossmann-like_a/b/a_fold"/>
</dbReference>
<evidence type="ECO:0000256" key="12">
    <source>
        <dbReference type="RuleBase" id="RU363038"/>
    </source>
</evidence>
<evidence type="ECO:0000256" key="4">
    <source>
        <dbReference type="ARBA" id="ARBA00022490"/>
    </source>
</evidence>
<evidence type="ECO:0000259" key="13">
    <source>
        <dbReference type="SMART" id="SM00836"/>
    </source>
</evidence>
<evidence type="ECO:0000256" key="10">
    <source>
        <dbReference type="ARBA" id="ARBA00049339"/>
    </source>
</evidence>
<evidence type="ECO:0000256" key="1">
    <source>
        <dbReference type="ARBA" id="ARBA00004496"/>
    </source>
</evidence>
<keyword evidence="7 11" id="KW-0067">ATP-binding</keyword>
<dbReference type="Gene3D" id="3.40.50.620">
    <property type="entry name" value="HUPs"/>
    <property type="match status" value="1"/>
</dbReference>
<evidence type="ECO:0000256" key="6">
    <source>
        <dbReference type="ARBA" id="ARBA00022741"/>
    </source>
</evidence>
<comment type="subunit">
    <text evidence="3 11">Monomer.</text>
</comment>
<dbReference type="GO" id="GO:0006420">
    <property type="term" value="P:arginyl-tRNA aminoacylation"/>
    <property type="evidence" value="ECO:0007669"/>
    <property type="project" value="UniProtKB-UniRule"/>
</dbReference>
<dbReference type="AlphaFoldDB" id="A0A0U2V1S2"/>
<dbReference type="InterPro" id="IPR001412">
    <property type="entry name" value="aa-tRNA-synth_I_CS"/>
</dbReference>
<dbReference type="SMART" id="SM00836">
    <property type="entry name" value="DALR_1"/>
    <property type="match status" value="1"/>
</dbReference>
<feature type="domain" description="Arginyl tRNA synthetase N-terminal" evidence="14">
    <location>
        <begin position="1"/>
        <end position="87"/>
    </location>
</feature>
<name>A0A0U2V1S2_9GAMM</name>
<gene>
    <name evidence="11 15" type="primary">argS</name>
    <name evidence="15" type="ORF">PTRA_a0741</name>
</gene>
<dbReference type="PROSITE" id="PS00178">
    <property type="entry name" value="AA_TRNA_LIGASE_I"/>
    <property type="match status" value="1"/>
</dbReference>
<dbReference type="RefSeq" id="WP_058372682.1">
    <property type="nucleotide sequence ID" value="NZ_CP011034.1"/>
</dbReference>
<reference evidence="15 16" key="1">
    <citation type="submission" date="2015-03" db="EMBL/GenBank/DDBJ databases">
        <authorList>
            <person name="Murphy D."/>
        </authorList>
    </citation>
    <scope>NUCLEOTIDE SEQUENCE [LARGE SCALE GENOMIC DNA]</scope>
    <source>
        <strain evidence="15 16">KMM 520</strain>
    </source>
</reference>
<dbReference type="KEGG" id="ptn:PTRA_a0741"/>
<evidence type="ECO:0000313" key="16">
    <source>
        <dbReference type="Proteomes" id="UP000065261"/>
    </source>
</evidence>
<dbReference type="Gene3D" id="3.30.1360.70">
    <property type="entry name" value="Arginyl tRNA synthetase N-terminal domain"/>
    <property type="match status" value="1"/>
</dbReference>
<evidence type="ECO:0000256" key="2">
    <source>
        <dbReference type="ARBA" id="ARBA00005594"/>
    </source>
</evidence>
<dbReference type="PANTHER" id="PTHR11956">
    <property type="entry name" value="ARGINYL-TRNA SYNTHETASE"/>
    <property type="match status" value="1"/>
</dbReference>
<dbReference type="Proteomes" id="UP000065261">
    <property type="component" value="Chromosome I"/>
</dbReference>
<dbReference type="CDD" id="cd07956">
    <property type="entry name" value="Anticodon_Ia_Arg"/>
    <property type="match status" value="1"/>
</dbReference>
<dbReference type="FunFam" id="1.10.730.10:FF:000006">
    <property type="entry name" value="Arginyl-tRNA synthetase 2, mitochondrial"/>
    <property type="match status" value="1"/>
</dbReference>
<feature type="domain" description="DALR anticodon binding" evidence="13">
    <location>
        <begin position="463"/>
        <end position="585"/>
    </location>
</feature>
<evidence type="ECO:0000256" key="7">
    <source>
        <dbReference type="ARBA" id="ARBA00022840"/>
    </source>
</evidence>
<dbReference type="OrthoDB" id="9803211at2"/>
<dbReference type="EMBL" id="CP011034">
    <property type="protein sequence ID" value="ALS32061.1"/>
    <property type="molecule type" value="Genomic_DNA"/>
</dbReference>
<comment type="similarity">
    <text evidence="2 11 12">Belongs to the class-I aminoacyl-tRNA synthetase family.</text>
</comment>
<dbReference type="GO" id="GO:0005737">
    <property type="term" value="C:cytoplasm"/>
    <property type="evidence" value="ECO:0007669"/>
    <property type="project" value="UniProtKB-SubCell"/>
</dbReference>
<keyword evidence="5 11" id="KW-0436">Ligase</keyword>
<evidence type="ECO:0000313" key="15">
    <source>
        <dbReference type="EMBL" id="ALS32061.1"/>
    </source>
</evidence>
<evidence type="ECO:0000256" key="11">
    <source>
        <dbReference type="HAMAP-Rule" id="MF_00123"/>
    </source>
</evidence>
<dbReference type="SMART" id="SM01016">
    <property type="entry name" value="Arg_tRNA_synt_N"/>
    <property type="match status" value="1"/>
</dbReference>
<dbReference type="InterPro" id="IPR001278">
    <property type="entry name" value="Arg-tRNA-ligase"/>
</dbReference>
<dbReference type="InterPro" id="IPR035684">
    <property type="entry name" value="ArgRS_core"/>
</dbReference>
<evidence type="ECO:0000256" key="3">
    <source>
        <dbReference type="ARBA" id="ARBA00011245"/>
    </source>
</evidence>
<protein>
    <recommendedName>
        <fullName evidence="11">Arginine--tRNA ligase</fullName>
        <ecNumber evidence="11">6.1.1.19</ecNumber>
    </recommendedName>
    <alternativeName>
        <fullName evidence="11">Arginyl-tRNA synthetase</fullName>
        <shortName evidence="11">ArgRS</shortName>
    </alternativeName>
</protein>
<keyword evidence="6 11" id="KW-0547">Nucleotide-binding</keyword>
<evidence type="ECO:0000256" key="5">
    <source>
        <dbReference type="ARBA" id="ARBA00022598"/>
    </source>
</evidence>
<feature type="short sequence motif" description="'HIGH' region" evidence="11">
    <location>
        <begin position="123"/>
        <end position="133"/>
    </location>
</feature>
<dbReference type="InterPro" id="IPR005148">
    <property type="entry name" value="Arg-tRNA-synth_N"/>
</dbReference>
<dbReference type="SUPFAM" id="SSF47323">
    <property type="entry name" value="Anticodon-binding domain of a subclass of class I aminoacyl-tRNA synthetases"/>
    <property type="match status" value="1"/>
</dbReference>
<dbReference type="GO" id="GO:0004814">
    <property type="term" value="F:arginine-tRNA ligase activity"/>
    <property type="evidence" value="ECO:0007669"/>
    <property type="project" value="UniProtKB-UniRule"/>
</dbReference>
<evidence type="ECO:0000259" key="14">
    <source>
        <dbReference type="SMART" id="SM01016"/>
    </source>
</evidence>
<dbReference type="InterPro" id="IPR009080">
    <property type="entry name" value="tRNAsynth_Ia_anticodon-bd"/>
</dbReference>
<dbReference type="InterPro" id="IPR008909">
    <property type="entry name" value="DALR_anticod-bd"/>
</dbReference>
<organism evidence="15">
    <name type="scientific">Pseudoalteromonas translucida KMM 520</name>
    <dbReference type="NCBI Taxonomy" id="1315283"/>
    <lineage>
        <taxon>Bacteria</taxon>
        <taxon>Pseudomonadati</taxon>
        <taxon>Pseudomonadota</taxon>
        <taxon>Gammaproteobacteria</taxon>
        <taxon>Alteromonadales</taxon>
        <taxon>Pseudoalteromonadaceae</taxon>
        <taxon>Pseudoalteromonas</taxon>
    </lineage>
</organism>
<keyword evidence="9 11" id="KW-0030">Aminoacyl-tRNA synthetase</keyword>
<dbReference type="Pfam" id="PF05746">
    <property type="entry name" value="DALR_1"/>
    <property type="match status" value="1"/>
</dbReference>
<dbReference type="FunFam" id="3.40.50.620:FF:000030">
    <property type="entry name" value="Arginine--tRNA ligase"/>
    <property type="match status" value="1"/>
</dbReference>
<dbReference type="HAMAP" id="MF_00123">
    <property type="entry name" value="Arg_tRNA_synth"/>
    <property type="match status" value="1"/>
</dbReference>
<dbReference type="PANTHER" id="PTHR11956:SF5">
    <property type="entry name" value="ARGININE--TRNA LIGASE, CYTOPLASMIC"/>
    <property type="match status" value="1"/>
</dbReference>
<dbReference type="CDD" id="cd00671">
    <property type="entry name" value="ArgRS_core"/>
    <property type="match status" value="1"/>
</dbReference>
<evidence type="ECO:0000256" key="8">
    <source>
        <dbReference type="ARBA" id="ARBA00022917"/>
    </source>
</evidence>
<keyword evidence="4 11" id="KW-0963">Cytoplasm</keyword>
<sequence>MNIRTILVEKAIAAMTAVGLPADTNPAVTQSTRPQFGDYQINAAMGAAKKMKSNPRELAQKIIDNLDVSDIAEKTEIAGPGFINIHLKPEFLAQSVKAANSDAKLAVNEHANPQKVVVDYSSPNLAKEMHVGHLRSTIIGDAIVRALEFRGDSVVRQNHMGDWGTQFGMLIAHLEDQISQGVDLDTVALADLETFYRDAKKRFDDEEGFADKARNYVVKLQGGDAHCEKLWKLFIATSVKHSEEVYKRLNVTLTQADIMAESAYNAELNDIISLLKDKNIAVESQGAQVVFLDELANKDGEPSAFIVQKSGGGFLYATTDLAACDYRSNKLGADRILIFVDARQSLHFNQVELTARKAGFLRDETSYEFCPFGTMMGADNKPFKTRTGGTVKLADLLEESINRAAIKLAERESDLSEQERSEIARKVGIGAVKYADLSKHRTSDYIFNWDSMLSFEGATAPYLQYAYTRIRSIFRKLDVDTESLNFLLHGFDVRIVEPQEKALALKLLQLEEVLDLMIAEATPHVLCGYLYELASLYMTFYEACPVLKEGVEPSVRDSRLVLCNLVSKTLETGLDLLGIEVMEQM</sequence>